<feature type="compositionally biased region" description="Basic and acidic residues" evidence="1">
    <location>
        <begin position="46"/>
        <end position="58"/>
    </location>
</feature>
<evidence type="ECO:0000256" key="1">
    <source>
        <dbReference type="SAM" id="MobiDB-lite"/>
    </source>
</evidence>
<dbReference type="PANTHER" id="PTHR38589">
    <property type="entry name" value="BLR0621 PROTEIN"/>
    <property type="match status" value="1"/>
</dbReference>
<feature type="chain" id="PRO_5007107208" evidence="2">
    <location>
        <begin position="35"/>
        <end position="264"/>
    </location>
</feature>
<protein>
    <submittedName>
        <fullName evidence="3">Uncharacterized protein</fullName>
    </submittedName>
</protein>
<name>A0A101TFG9_9ACTN</name>
<evidence type="ECO:0000256" key="2">
    <source>
        <dbReference type="SAM" id="SignalP"/>
    </source>
</evidence>
<evidence type="ECO:0000313" key="4">
    <source>
        <dbReference type="Proteomes" id="UP000053429"/>
    </source>
</evidence>
<dbReference type="GO" id="GO:0016740">
    <property type="term" value="F:transferase activity"/>
    <property type="evidence" value="ECO:0007669"/>
    <property type="project" value="InterPro"/>
</dbReference>
<dbReference type="CDD" id="cd16913">
    <property type="entry name" value="YkuD_like"/>
    <property type="match status" value="1"/>
</dbReference>
<gene>
    <name evidence="3" type="ORF">AQJ67_42375</name>
</gene>
<dbReference type="STRING" id="661399.AQJ67_42375"/>
<dbReference type="PANTHER" id="PTHR38589:SF1">
    <property type="entry name" value="BLR0621 PROTEIN"/>
    <property type="match status" value="1"/>
</dbReference>
<organism evidence="3 4">
    <name type="scientific">Streptomyces caeruleatus</name>
    <dbReference type="NCBI Taxonomy" id="661399"/>
    <lineage>
        <taxon>Bacteria</taxon>
        <taxon>Bacillati</taxon>
        <taxon>Actinomycetota</taxon>
        <taxon>Actinomycetes</taxon>
        <taxon>Kitasatosporales</taxon>
        <taxon>Streptomycetaceae</taxon>
        <taxon>Streptomyces</taxon>
    </lineage>
</organism>
<keyword evidence="2" id="KW-0732">Signal</keyword>
<reference evidence="3 4" key="1">
    <citation type="submission" date="2015-10" db="EMBL/GenBank/DDBJ databases">
        <title>Draft genome sequence of Streptomyces caeruleatus NRRL B-24802, type strain for the species Streptomyces caeruleatus.</title>
        <authorList>
            <person name="Ruckert C."/>
            <person name="Winkler A."/>
            <person name="Kalinowski J."/>
            <person name="Kampfer P."/>
            <person name="Glaeser S."/>
        </authorList>
    </citation>
    <scope>NUCLEOTIDE SEQUENCE [LARGE SCALE GENOMIC DNA]</scope>
    <source>
        <strain evidence="3 4">NRRL B-24802</strain>
    </source>
</reference>
<evidence type="ECO:0000313" key="3">
    <source>
        <dbReference type="EMBL" id="KUN91416.1"/>
    </source>
</evidence>
<dbReference type="EMBL" id="LMWY01000065">
    <property type="protein sequence ID" value="KUN91416.1"/>
    <property type="molecule type" value="Genomic_DNA"/>
</dbReference>
<comment type="caution">
    <text evidence="3">The sequence shown here is derived from an EMBL/GenBank/DDBJ whole genome shotgun (WGS) entry which is preliminary data.</text>
</comment>
<dbReference type="InterPro" id="IPR005490">
    <property type="entry name" value="LD_TPept_cat_dom"/>
</dbReference>
<dbReference type="Proteomes" id="UP000053429">
    <property type="component" value="Unassembled WGS sequence"/>
</dbReference>
<accession>A0A101TFG9</accession>
<feature type="region of interest" description="Disordered" evidence="1">
    <location>
        <begin position="41"/>
        <end position="78"/>
    </location>
</feature>
<dbReference type="AlphaFoldDB" id="A0A101TFG9"/>
<feature type="signal peptide" evidence="2">
    <location>
        <begin position="1"/>
        <end position="34"/>
    </location>
</feature>
<proteinExistence type="predicted"/>
<keyword evidence="4" id="KW-1185">Reference proteome</keyword>
<sequence length="264" mass="28181">MRGARGARRATGARSALGSLRAALTTLTAVTALATVTACGGTEHGSGAEHGSRADVGKGARTGPAATQDPTRIPGVGDRWQRRIPADSRQVVAVYGDGRDSSSATVVLYAREGSTWDRVHSWPAHNGKKGWTTNHHEGDNRSPVGVFTLSDAGGVLNDPGSKLPYTRSAAFAAPRWWAKSYWHDFDYVIAIDYNRVKGTPPNDPTRPEGQGKGGGIWLHMDHGSGTSACVSLSESAMAYLLRTLDPDRHPVVVMGDWADLKRSR</sequence>